<evidence type="ECO:0000313" key="3">
    <source>
        <dbReference type="Proteomes" id="UP000515159"/>
    </source>
</evidence>
<accession>A0A6P8QAM4</accession>
<dbReference type="Gene3D" id="2.60.200.20">
    <property type="match status" value="1"/>
</dbReference>
<feature type="region of interest" description="Disordered" evidence="1">
    <location>
        <begin position="222"/>
        <end position="254"/>
    </location>
</feature>
<evidence type="ECO:0000259" key="2">
    <source>
        <dbReference type="PROSITE" id="PS50006"/>
    </source>
</evidence>
<feature type="region of interest" description="Disordered" evidence="1">
    <location>
        <begin position="536"/>
        <end position="641"/>
    </location>
</feature>
<dbReference type="SUPFAM" id="SSF49879">
    <property type="entry name" value="SMAD/FHA domain"/>
    <property type="match status" value="1"/>
</dbReference>
<dbReference type="InterPro" id="IPR000253">
    <property type="entry name" value="FHA_dom"/>
</dbReference>
<dbReference type="InterPro" id="IPR014720">
    <property type="entry name" value="dsRBD_dom"/>
</dbReference>
<dbReference type="AlphaFoldDB" id="A0A6P8QAM4"/>
<gene>
    <name evidence="4" type="primary">SLC4A1AP</name>
</gene>
<evidence type="ECO:0000256" key="1">
    <source>
        <dbReference type="SAM" id="MobiDB-lite"/>
    </source>
</evidence>
<dbReference type="Gene3D" id="3.30.160.20">
    <property type="match status" value="1"/>
</dbReference>
<dbReference type="CDD" id="cd19856">
    <property type="entry name" value="DSRM_Kanadaptin"/>
    <property type="match status" value="1"/>
</dbReference>
<dbReference type="RefSeq" id="XP_033792750.1">
    <property type="nucleotide sequence ID" value="XM_033936859.1"/>
</dbReference>
<name>A0A6P8QAM4_GEOSA</name>
<dbReference type="PROSITE" id="PS50006">
    <property type="entry name" value="FHA_DOMAIN"/>
    <property type="match status" value="1"/>
</dbReference>
<dbReference type="KEGG" id="gsh:117356923"/>
<dbReference type="Pfam" id="PF00498">
    <property type="entry name" value="FHA"/>
    <property type="match status" value="1"/>
</dbReference>
<dbReference type="SMART" id="SM00240">
    <property type="entry name" value="FHA"/>
    <property type="match status" value="1"/>
</dbReference>
<feature type="compositionally biased region" description="Basic and acidic residues" evidence="1">
    <location>
        <begin position="1"/>
        <end position="11"/>
    </location>
</feature>
<dbReference type="PANTHER" id="PTHR23308">
    <property type="entry name" value="NUCLEAR INHIBITOR OF PROTEIN PHOSPHATASE-1"/>
    <property type="match status" value="1"/>
</dbReference>
<dbReference type="FunCoup" id="A0A6P8QAM4">
    <property type="interactions" value="3400"/>
</dbReference>
<dbReference type="InParanoid" id="A0A6P8QAM4"/>
<feature type="compositionally biased region" description="Acidic residues" evidence="1">
    <location>
        <begin position="560"/>
        <end position="570"/>
    </location>
</feature>
<dbReference type="GeneID" id="117356923"/>
<keyword evidence="3" id="KW-1185">Reference proteome</keyword>
<dbReference type="InterPro" id="IPR008984">
    <property type="entry name" value="SMAD_FHA_dom_sf"/>
</dbReference>
<dbReference type="OrthoDB" id="433755at2759"/>
<dbReference type="CTD" id="22950"/>
<dbReference type="CDD" id="cd22677">
    <property type="entry name" value="FHA_Kanadaptin"/>
    <property type="match status" value="1"/>
</dbReference>
<proteinExistence type="predicted"/>
<feature type="region of interest" description="Disordered" evidence="1">
    <location>
        <begin position="1"/>
        <end position="79"/>
    </location>
</feature>
<dbReference type="InterPro" id="IPR050923">
    <property type="entry name" value="Cell_Proc_Reg/RNA_Proc"/>
</dbReference>
<organism evidence="3 4">
    <name type="scientific">Geotrypetes seraphini</name>
    <name type="common">Gaboon caecilian</name>
    <name type="synonym">Caecilia seraphini</name>
    <dbReference type="NCBI Taxonomy" id="260995"/>
    <lineage>
        <taxon>Eukaryota</taxon>
        <taxon>Metazoa</taxon>
        <taxon>Chordata</taxon>
        <taxon>Craniata</taxon>
        <taxon>Vertebrata</taxon>
        <taxon>Euteleostomi</taxon>
        <taxon>Amphibia</taxon>
        <taxon>Gymnophiona</taxon>
        <taxon>Geotrypetes</taxon>
    </lineage>
</organism>
<reference evidence="4" key="1">
    <citation type="submission" date="2025-08" db="UniProtKB">
        <authorList>
            <consortium name="RefSeq"/>
        </authorList>
    </citation>
    <scope>IDENTIFICATION</scope>
</reference>
<dbReference type="Pfam" id="PF00035">
    <property type="entry name" value="dsrm"/>
    <property type="match status" value="1"/>
</dbReference>
<protein>
    <submittedName>
        <fullName evidence="4">Kanadaptin</fullName>
    </submittedName>
</protein>
<feature type="compositionally biased region" description="Acidic residues" evidence="1">
    <location>
        <begin position="228"/>
        <end position="238"/>
    </location>
</feature>
<dbReference type="Proteomes" id="UP000515159">
    <property type="component" value="Chromosome 3"/>
</dbReference>
<feature type="domain" description="FHA" evidence="2">
    <location>
        <begin position="110"/>
        <end position="168"/>
    </location>
</feature>
<sequence>MEGSGREETGERSPGSEGDGKEAGEELGSGGEAGPESPTEPSTFKKPVLPAKGGAPPPDDPKGAASPCQVSAEPYQEPPWAGAADADYSLETVKGGCVLHRRPLAGTGRLLFGRLPACDVSLEHPSVSRYHAVLQYRRCPGPAPHEQRGFYLYDLDSTHGTRLNKARIPAQTFCRVRVGHVMTFGGSTRLFILQGPEDDQEEESELTVTQIKERRRQQECLQRKMLGEDSDEEEEEENEVKRKEIVPSGDTGCTWGMGEDAIEDEIEENPIAIAFQEEREAFYVKDPKKALQGFFDREGEELEYEYEDRGHNSWLCRVRLPVDEATGEKLLAEAVHSGKKKEAQVQCAMEACRVLDARGLLRQEAVSRKRKAKNWEDEDFYDSEDDTFLDRTGSVEQKRINRMKKAGKIDDKPETYDSLVSKLNAVENELLEIAEKLKTSGKDQSQSTAQDSLDAFMTKIKSGTSLDGVSRKKLHLKSFELKKEQQRLKGLIKMVKPTDLPELKSHQAAFLGSKARNLAQPMFGAMKGGSKFKLKTGTIGRMPPKHTSLPGSLFTMKDEGPEEEEEEEEEEMHKANQVQNPELKVEVKERLSPPSSLGNPVPGRDFDMPPAGTGKKKAITCKDSPERPSVGDPKSEPKKCKGTVAANKKVFYGPAKPPQCVSNKYPEDDPDYCVWVPPAGQSGDGRTHLNEKYGY</sequence>
<evidence type="ECO:0000313" key="4">
    <source>
        <dbReference type="RefSeq" id="XP_033792750.1"/>
    </source>
</evidence>